<reference evidence="3 4" key="1">
    <citation type="journal article" date="2015" name="Int. J. Syst. Evol. Microbiol.">
        <title>Amycolatopsis rhabdoformis sp. nov., an actinomycete isolated from a tropical forest soil.</title>
        <authorList>
            <person name="Souza W.R."/>
            <person name="Silva R.E."/>
            <person name="Goodfellow M."/>
            <person name="Busarakam K."/>
            <person name="Figueiro F.S."/>
            <person name="Ferreira D."/>
            <person name="Rodrigues-Filho E."/>
            <person name="Moraes L.A.B."/>
            <person name="Zucchi T.D."/>
        </authorList>
    </citation>
    <scope>NUCLEOTIDE SEQUENCE [LARGE SCALE GENOMIC DNA]</scope>
    <source>
        <strain evidence="3 4">NCIMB 14900</strain>
    </source>
</reference>
<accession>A0ABZ1IIY4</accession>
<gene>
    <name evidence="3" type="ORF">VSH64_20350</name>
</gene>
<keyword evidence="1 2" id="KW-0732">Signal</keyword>
<feature type="signal peptide" evidence="2">
    <location>
        <begin position="1"/>
        <end position="18"/>
    </location>
</feature>
<evidence type="ECO:0000313" key="3">
    <source>
        <dbReference type="EMBL" id="WSE34410.1"/>
    </source>
</evidence>
<feature type="chain" id="PRO_5046016941" evidence="2">
    <location>
        <begin position="19"/>
        <end position="114"/>
    </location>
</feature>
<protein>
    <submittedName>
        <fullName evidence="3">Lipoprotein</fullName>
    </submittedName>
</protein>
<dbReference type="EMBL" id="CP142149">
    <property type="protein sequence ID" value="WSE34410.1"/>
    <property type="molecule type" value="Genomic_DNA"/>
</dbReference>
<keyword evidence="3" id="KW-0449">Lipoprotein</keyword>
<dbReference type="PROSITE" id="PS51257">
    <property type="entry name" value="PROKAR_LIPOPROTEIN"/>
    <property type="match status" value="1"/>
</dbReference>
<evidence type="ECO:0000256" key="2">
    <source>
        <dbReference type="SAM" id="SignalP"/>
    </source>
</evidence>
<evidence type="ECO:0000313" key="4">
    <source>
        <dbReference type="Proteomes" id="UP001330812"/>
    </source>
</evidence>
<keyword evidence="4" id="KW-1185">Reference proteome</keyword>
<name>A0ABZ1IIY4_9PSEU</name>
<dbReference type="Pfam" id="PF08139">
    <property type="entry name" value="LPAM_1"/>
    <property type="match status" value="1"/>
</dbReference>
<dbReference type="InterPro" id="IPR012640">
    <property type="entry name" value="Membr_lipoprot_lipid_attach_CS"/>
</dbReference>
<dbReference type="Proteomes" id="UP001330812">
    <property type="component" value="Chromosome"/>
</dbReference>
<organism evidence="3 4">
    <name type="scientific">Amycolatopsis rhabdoformis</name>
    <dbReference type="NCBI Taxonomy" id="1448059"/>
    <lineage>
        <taxon>Bacteria</taxon>
        <taxon>Bacillati</taxon>
        <taxon>Actinomycetota</taxon>
        <taxon>Actinomycetes</taxon>
        <taxon>Pseudonocardiales</taxon>
        <taxon>Pseudonocardiaceae</taxon>
        <taxon>Amycolatopsis</taxon>
    </lineage>
</organism>
<evidence type="ECO:0000256" key="1">
    <source>
        <dbReference type="ARBA" id="ARBA00022729"/>
    </source>
</evidence>
<sequence length="114" mass="11667">MRKPLLVAGLLVLLTACAGPEPAAPAPTPRPHPHSVAIGPRERTYLAALGSIHPSFVTNQARAVVNGHDLCAAVAQGKDHAAVLATATWDFTGAAVAVDPAMAEQIVATAEMLC</sequence>
<proteinExistence type="predicted"/>
<dbReference type="RefSeq" id="WP_326837217.1">
    <property type="nucleotide sequence ID" value="NZ_CP142149.1"/>
</dbReference>